<evidence type="ECO:0000313" key="9">
    <source>
        <dbReference type="EMBL" id="STX36310.1"/>
    </source>
</evidence>
<evidence type="ECO:0000256" key="3">
    <source>
        <dbReference type="ARBA" id="ARBA00007588"/>
    </source>
</evidence>
<evidence type="ECO:0000313" key="11">
    <source>
        <dbReference type="Proteomes" id="UP000255316"/>
    </source>
</evidence>
<dbReference type="AlphaFoldDB" id="A0A378IMY4"/>
<keyword evidence="4" id="KW-0285">Flavoprotein</keyword>
<evidence type="ECO:0000256" key="2">
    <source>
        <dbReference type="ARBA" id="ARBA00004924"/>
    </source>
</evidence>
<keyword evidence="9" id="KW-0503">Monooxygenase</keyword>
<dbReference type="Pfam" id="PF13434">
    <property type="entry name" value="Lys_Orn_oxgnase"/>
    <property type="match status" value="1"/>
</dbReference>
<evidence type="ECO:0000313" key="10">
    <source>
        <dbReference type="Proteomes" id="UP000054854"/>
    </source>
</evidence>
<dbReference type="InterPro" id="IPR025700">
    <property type="entry name" value="Lys/Orn_oxygenase"/>
</dbReference>
<comment type="pathway">
    <text evidence="2">Siderophore biosynthesis.</text>
</comment>
<dbReference type="PANTHER" id="PTHR42802:SF1">
    <property type="entry name" value="L-ORNITHINE N(5)-MONOOXYGENASE"/>
    <property type="match status" value="1"/>
</dbReference>
<evidence type="ECO:0000313" key="8">
    <source>
        <dbReference type="EMBL" id="KTC89267.1"/>
    </source>
</evidence>
<comment type="similarity">
    <text evidence="3">Belongs to the lysine N(6)-hydroxylase/L-ornithine N(5)-oxygenase family.</text>
</comment>
<name>A0A378IMY4_9GAMM</name>
<dbReference type="RefSeq" id="WP_058464392.1">
    <property type="nucleotide sequence ID" value="NZ_CAAAHQ010000039.1"/>
</dbReference>
<gene>
    <name evidence="9" type="primary">iucD_2</name>
    <name evidence="8" type="synonym">pvdA</name>
    <name evidence="8" type="ORF">Lcin_1182</name>
    <name evidence="9" type="ORF">NCTC12438_02942</name>
</gene>
<evidence type="ECO:0000256" key="7">
    <source>
        <dbReference type="ARBA" id="ARBA00023002"/>
    </source>
</evidence>
<dbReference type="Proteomes" id="UP000255316">
    <property type="component" value="Unassembled WGS sequence"/>
</dbReference>
<comment type="cofactor">
    <cofactor evidence="1">
        <name>FAD</name>
        <dbReference type="ChEBI" id="CHEBI:57692"/>
    </cofactor>
</comment>
<dbReference type="STRING" id="28085.Lcin_1182"/>
<dbReference type="EMBL" id="LNXX01000009">
    <property type="protein sequence ID" value="KTC89267.1"/>
    <property type="molecule type" value="Genomic_DNA"/>
</dbReference>
<dbReference type="EMBL" id="UGNX01000001">
    <property type="protein sequence ID" value="STX36310.1"/>
    <property type="molecule type" value="Genomic_DNA"/>
</dbReference>
<keyword evidence="5" id="KW-0274">FAD</keyword>
<reference evidence="8 10" key="1">
    <citation type="submission" date="2015-11" db="EMBL/GenBank/DDBJ databases">
        <title>Genomic analysis of 38 Legionella species identifies large and diverse effector repertoires.</title>
        <authorList>
            <person name="Burstein D."/>
            <person name="Amaro F."/>
            <person name="Zusman T."/>
            <person name="Lifshitz Z."/>
            <person name="Cohen O."/>
            <person name="Gilbert J.A."/>
            <person name="Pupko T."/>
            <person name="Shuman H.A."/>
            <person name="Segal G."/>
        </authorList>
    </citation>
    <scope>NUCLEOTIDE SEQUENCE [LARGE SCALE GENOMIC DNA]</scope>
    <source>
        <strain evidence="8 10">CDC#72-OH-14</strain>
    </source>
</reference>
<dbReference type="EC" id="1.14.13.59" evidence="9"/>
<keyword evidence="6" id="KW-0521">NADP</keyword>
<evidence type="ECO:0000256" key="1">
    <source>
        <dbReference type="ARBA" id="ARBA00001974"/>
    </source>
</evidence>
<reference evidence="9 11" key="2">
    <citation type="submission" date="2018-06" db="EMBL/GenBank/DDBJ databases">
        <authorList>
            <consortium name="Pathogen Informatics"/>
            <person name="Doyle S."/>
        </authorList>
    </citation>
    <scope>NUCLEOTIDE SEQUENCE [LARGE SCALE GENOMIC DNA]</scope>
    <source>
        <strain evidence="9 11">NCTC12438</strain>
    </source>
</reference>
<protein>
    <submittedName>
        <fullName evidence="9">L-lysine 6-monooxygenase</fullName>
        <ecNumber evidence="9">1.14.13.59</ecNumber>
    </submittedName>
    <submittedName>
        <fullName evidence="8">L-ornithine 5-monooxygenase</fullName>
        <ecNumber evidence="8 9">1.13.12.-</ecNumber>
    </submittedName>
</protein>
<evidence type="ECO:0000256" key="6">
    <source>
        <dbReference type="ARBA" id="ARBA00022857"/>
    </source>
</evidence>
<dbReference type="PRINTS" id="PR00368">
    <property type="entry name" value="FADPNR"/>
</dbReference>
<keyword evidence="7 9" id="KW-0560">Oxidoreductase</keyword>
<evidence type="ECO:0000256" key="4">
    <source>
        <dbReference type="ARBA" id="ARBA00022630"/>
    </source>
</evidence>
<keyword evidence="10" id="KW-1185">Reference proteome</keyword>
<dbReference type="SUPFAM" id="SSF51905">
    <property type="entry name" value="FAD/NAD(P)-binding domain"/>
    <property type="match status" value="2"/>
</dbReference>
<accession>A0A378IMY4</accession>
<sequence length="451" mass="50775">MKKIYDIVGVGFGPSNLALAAAISETKQSNLTALFLEKEPIFTWHKNMLLDNADMQISFLKDIATLRNPSSPYTFLNYLHEQGRLSSFINLKSFYPSRIEFNDYFLWVANKLKRYVQYNSYVVDIIPYGNKPFRLLKVIIDNPQTGRLSIITKNVVIATGGSPIIPNFVTRAPNSQRIWHTADYLANIAKFKNNTACPYHFSVIGRGQSAAEIAYDLHTNFPNATITCVHRHFGYKSVDESQFSNEIFDTAAVDLFYSAPAELRNKFLNAYQDTNYSVVDSELLEKLYKIKYEESVLKKERLKYMGFSSIARILEKEHKVEIAVESLLHTDVVETLSVDAAILATGYQFQNPSVLLSSMADYFIYCDAGLPEINRHYRLSTTSQLLAGIYTQGCNERTHGLTDTLLSIGALRAQEILQQIESSNDANAVTTLKTTSVSGYARGAIAENGLY</sequence>
<dbReference type="Proteomes" id="UP000054854">
    <property type="component" value="Unassembled WGS sequence"/>
</dbReference>
<dbReference type="Gene3D" id="3.50.50.60">
    <property type="entry name" value="FAD/NAD(P)-binding domain"/>
    <property type="match status" value="1"/>
</dbReference>
<organism evidence="9 11">
    <name type="scientific">Legionella cincinnatiensis</name>
    <dbReference type="NCBI Taxonomy" id="28085"/>
    <lineage>
        <taxon>Bacteria</taxon>
        <taxon>Pseudomonadati</taxon>
        <taxon>Pseudomonadota</taxon>
        <taxon>Gammaproteobacteria</taxon>
        <taxon>Legionellales</taxon>
        <taxon>Legionellaceae</taxon>
        <taxon>Legionella</taxon>
    </lineage>
</organism>
<dbReference type="GO" id="GO:0047091">
    <property type="term" value="F:L-lysine 6-monooxygenase (NADPH) activity"/>
    <property type="evidence" value="ECO:0007669"/>
    <property type="project" value="UniProtKB-EC"/>
</dbReference>
<evidence type="ECO:0000256" key="5">
    <source>
        <dbReference type="ARBA" id="ARBA00022827"/>
    </source>
</evidence>
<dbReference type="InterPro" id="IPR036188">
    <property type="entry name" value="FAD/NAD-bd_sf"/>
</dbReference>
<proteinExistence type="inferred from homology"/>
<dbReference type="EC" id="1.13.12.-" evidence="8 9"/>
<dbReference type="PANTHER" id="PTHR42802">
    <property type="entry name" value="MONOOXYGENASE"/>
    <property type="match status" value="1"/>
</dbReference>